<dbReference type="InterPro" id="IPR022892">
    <property type="entry name" value="RNaseHI"/>
</dbReference>
<evidence type="ECO:0000259" key="11">
    <source>
        <dbReference type="PROSITE" id="PS50879"/>
    </source>
</evidence>
<dbReference type="AlphaFoldDB" id="W6TFK6"/>
<dbReference type="Gene3D" id="3.30.420.10">
    <property type="entry name" value="Ribonuclease H-like superfamily/Ribonuclease H"/>
    <property type="match status" value="1"/>
</dbReference>
<evidence type="ECO:0000313" key="12">
    <source>
        <dbReference type="EMBL" id="ETZ06795.1"/>
    </source>
</evidence>
<name>W6TFK6_HOLOB</name>
<evidence type="ECO:0000256" key="1">
    <source>
        <dbReference type="ARBA" id="ARBA00000077"/>
    </source>
</evidence>
<dbReference type="PANTHER" id="PTHR10642">
    <property type="entry name" value="RIBONUCLEASE H1"/>
    <property type="match status" value="1"/>
</dbReference>
<dbReference type="eggNOG" id="COG3807">
    <property type="taxonomic scope" value="Bacteria"/>
</dbReference>
<dbReference type="RefSeq" id="WP_021826825.1">
    <property type="nucleotide sequence ID" value="NZ_AWTR02000085.1"/>
</dbReference>
<evidence type="ECO:0000256" key="7">
    <source>
        <dbReference type="ARBA" id="ARBA00022723"/>
    </source>
</evidence>
<dbReference type="GO" id="GO:0003676">
    <property type="term" value="F:nucleic acid binding"/>
    <property type="evidence" value="ECO:0007669"/>
    <property type="project" value="InterPro"/>
</dbReference>
<dbReference type="OrthoDB" id="7845843at2"/>
<dbReference type="EMBL" id="AWTR02000085">
    <property type="protein sequence ID" value="ETZ06795.1"/>
    <property type="molecule type" value="Genomic_DNA"/>
</dbReference>
<gene>
    <name evidence="12" type="ORF">P618_201087</name>
</gene>
<evidence type="ECO:0000256" key="4">
    <source>
        <dbReference type="ARBA" id="ARBA00011245"/>
    </source>
</evidence>
<dbReference type="CDD" id="cd09278">
    <property type="entry name" value="RNase_HI_prokaryote_like"/>
    <property type="match status" value="1"/>
</dbReference>
<evidence type="ECO:0000313" key="13">
    <source>
        <dbReference type="Proteomes" id="UP000019112"/>
    </source>
</evidence>
<dbReference type="InterPro" id="IPR050092">
    <property type="entry name" value="RNase_H"/>
</dbReference>
<proteinExistence type="inferred from homology"/>
<feature type="domain" description="RNase H type-1" evidence="11">
    <location>
        <begin position="1"/>
        <end position="140"/>
    </location>
</feature>
<reference evidence="12 13" key="1">
    <citation type="journal article" date="2014" name="FEMS Microbiol. Lett.">
        <title>Draft genome sequences of three Holospora species (Holospora obtusa, Holospora undulata, and Holospora elegans), endonuclear symbiotic bacteria of the ciliate Paramecium caudatum.</title>
        <authorList>
            <person name="Dohra H."/>
            <person name="Tanaka K."/>
            <person name="Suzuki T."/>
            <person name="Fujishima M."/>
            <person name="Suzuki H."/>
        </authorList>
    </citation>
    <scope>NUCLEOTIDE SEQUENCE [LARGE SCALE GENOMIC DNA]</scope>
    <source>
        <strain evidence="12 13">F1</strain>
    </source>
</reference>
<dbReference type="Pfam" id="PF00075">
    <property type="entry name" value="RNase_H"/>
    <property type="match status" value="1"/>
</dbReference>
<evidence type="ECO:0000256" key="3">
    <source>
        <dbReference type="ARBA" id="ARBA00005300"/>
    </source>
</evidence>
<dbReference type="InterPro" id="IPR036397">
    <property type="entry name" value="RNaseH_sf"/>
</dbReference>
<keyword evidence="13" id="KW-1185">Reference proteome</keyword>
<dbReference type="Gene3D" id="2.30.30.40">
    <property type="entry name" value="SH3 Domains"/>
    <property type="match status" value="1"/>
</dbReference>
<comment type="similarity">
    <text evidence="3">Belongs to the RNase H family.</text>
</comment>
<comment type="catalytic activity">
    <reaction evidence="1">
        <text>Endonucleolytic cleavage to 5'-phosphomonoester.</text>
        <dbReference type="EC" id="3.1.26.4"/>
    </reaction>
</comment>
<organism evidence="12 13">
    <name type="scientific">Holospora obtusa F1</name>
    <dbReference type="NCBI Taxonomy" id="1399147"/>
    <lineage>
        <taxon>Bacteria</taxon>
        <taxon>Pseudomonadati</taxon>
        <taxon>Pseudomonadota</taxon>
        <taxon>Alphaproteobacteria</taxon>
        <taxon>Holosporales</taxon>
        <taxon>Holosporaceae</taxon>
        <taxon>Holospora</taxon>
    </lineage>
</organism>
<comment type="caution">
    <text evidence="12">The sequence shown here is derived from an EMBL/GenBank/DDBJ whole genome shotgun (WGS) entry which is preliminary data.</text>
</comment>
<keyword evidence="7" id="KW-0479">Metal-binding</keyword>
<dbReference type="InterPro" id="IPR010466">
    <property type="entry name" value="DUF1058"/>
</dbReference>
<keyword evidence="6" id="KW-0540">Nuclease</keyword>
<dbReference type="EC" id="3.1.26.4" evidence="5"/>
<protein>
    <recommendedName>
        <fullName evidence="5">ribonuclease H</fullName>
        <ecNumber evidence="5">3.1.26.4</ecNumber>
    </recommendedName>
</protein>
<dbReference type="GO" id="GO:0046872">
    <property type="term" value="F:metal ion binding"/>
    <property type="evidence" value="ECO:0007669"/>
    <property type="project" value="UniProtKB-KW"/>
</dbReference>
<keyword evidence="9" id="KW-0378">Hydrolase</keyword>
<keyword evidence="8" id="KW-0255">Endonuclease</keyword>
<dbReference type="Proteomes" id="UP000019112">
    <property type="component" value="Unassembled WGS sequence"/>
</dbReference>
<dbReference type="STRING" id="1399147.P618_201087"/>
<evidence type="ECO:0000256" key="9">
    <source>
        <dbReference type="ARBA" id="ARBA00022801"/>
    </source>
</evidence>
<evidence type="ECO:0000256" key="5">
    <source>
        <dbReference type="ARBA" id="ARBA00012180"/>
    </source>
</evidence>
<dbReference type="GO" id="GO:0043137">
    <property type="term" value="P:DNA replication, removal of RNA primer"/>
    <property type="evidence" value="ECO:0007669"/>
    <property type="project" value="TreeGrafter"/>
</dbReference>
<dbReference type="InterPro" id="IPR012337">
    <property type="entry name" value="RNaseH-like_sf"/>
</dbReference>
<keyword evidence="10" id="KW-0460">Magnesium</keyword>
<sequence length="424" mass="48977">MVWLFTDGACSGNPGPGAWAWICQDGNERVQESGYEDYTTNNRMELSAALYGLSSLHTRDDVTVVSDSSYLVKGMEEWVYKWQKNTWMNAQKRPVENQDLWKSLLQETQRFSKIYWSWVKGHGTHQGNIDADTLARTTLRDGKSYKKTSQTLVSSCREQDPVSSGLWFGDKTGTKGLLTSFPEENSIHILHFRDRDPVRFTGDRWQIFCLNQLKVTINSVSAWNHLGISVTVQPNIEEAECYQAHNFRPKGNLLWSLLLTAVFGVLFTLNLRASNQSFGVKQKESIGIKPKEYFHAYLKAKRVYWRAGPGSEHSVLWSYTCPGWPVFIRKRWSYWCQIEDIKGARGWVHGNLLAFRRVVFVLYQQTPLRSHPSASGAIKAYLQKGVLGLCLKEEENWIYVRLLRERYEGWVYVQHVWNPRKGSE</sequence>
<dbReference type="eggNOG" id="COG0328">
    <property type="taxonomic scope" value="Bacteria"/>
</dbReference>
<evidence type="ECO:0000256" key="2">
    <source>
        <dbReference type="ARBA" id="ARBA00001946"/>
    </source>
</evidence>
<evidence type="ECO:0000256" key="8">
    <source>
        <dbReference type="ARBA" id="ARBA00022759"/>
    </source>
</evidence>
<dbReference type="NCBIfam" id="NF001236">
    <property type="entry name" value="PRK00203.1"/>
    <property type="match status" value="1"/>
</dbReference>
<dbReference type="PANTHER" id="PTHR10642:SF26">
    <property type="entry name" value="RIBONUCLEASE H1"/>
    <property type="match status" value="1"/>
</dbReference>
<comment type="subunit">
    <text evidence="4">Monomer.</text>
</comment>
<dbReference type="PROSITE" id="PS50879">
    <property type="entry name" value="RNASE_H_1"/>
    <property type="match status" value="1"/>
</dbReference>
<dbReference type="Pfam" id="PF06347">
    <property type="entry name" value="SH3_4"/>
    <property type="match status" value="2"/>
</dbReference>
<dbReference type="SUPFAM" id="SSF53098">
    <property type="entry name" value="Ribonuclease H-like"/>
    <property type="match status" value="1"/>
</dbReference>
<evidence type="ECO:0000256" key="6">
    <source>
        <dbReference type="ARBA" id="ARBA00022722"/>
    </source>
</evidence>
<accession>W6TFK6</accession>
<comment type="cofactor">
    <cofactor evidence="2">
        <name>Mg(2+)</name>
        <dbReference type="ChEBI" id="CHEBI:18420"/>
    </cofactor>
</comment>
<dbReference type="InterPro" id="IPR002156">
    <property type="entry name" value="RNaseH_domain"/>
</dbReference>
<dbReference type="GO" id="GO:0004523">
    <property type="term" value="F:RNA-DNA hybrid ribonuclease activity"/>
    <property type="evidence" value="ECO:0007669"/>
    <property type="project" value="UniProtKB-EC"/>
</dbReference>
<evidence type="ECO:0000256" key="10">
    <source>
        <dbReference type="ARBA" id="ARBA00022842"/>
    </source>
</evidence>